<name>A0A8H4AXX4_GIGMA</name>
<accession>A0A8H4AXX4</accession>
<organism evidence="1 2">
    <name type="scientific">Gigaspora margarita</name>
    <dbReference type="NCBI Taxonomy" id="4874"/>
    <lineage>
        <taxon>Eukaryota</taxon>
        <taxon>Fungi</taxon>
        <taxon>Fungi incertae sedis</taxon>
        <taxon>Mucoromycota</taxon>
        <taxon>Glomeromycotina</taxon>
        <taxon>Glomeromycetes</taxon>
        <taxon>Diversisporales</taxon>
        <taxon>Gigasporaceae</taxon>
        <taxon>Gigaspora</taxon>
    </lineage>
</organism>
<evidence type="ECO:0000313" key="2">
    <source>
        <dbReference type="Proteomes" id="UP000439903"/>
    </source>
</evidence>
<gene>
    <name evidence="1" type="ORF">F8M41_003824</name>
</gene>
<dbReference type="Proteomes" id="UP000439903">
    <property type="component" value="Unassembled WGS sequence"/>
</dbReference>
<sequence>MTTENNKIIEDRLYPNFLDVENKYISQVSSDSKKNDSDKKVKTFSEAVTKITKIGIPLNFDEFATEVQPN</sequence>
<reference evidence="1 2" key="1">
    <citation type="journal article" date="2019" name="Environ. Microbiol.">
        <title>At the nexus of three kingdoms: the genome of the mycorrhizal fungus Gigaspora margarita provides insights into plant, endobacterial and fungal interactions.</title>
        <authorList>
            <person name="Venice F."/>
            <person name="Ghignone S."/>
            <person name="Salvioli di Fossalunga A."/>
            <person name="Amselem J."/>
            <person name="Novero M."/>
            <person name="Xianan X."/>
            <person name="Sedzielewska Toro K."/>
            <person name="Morin E."/>
            <person name="Lipzen A."/>
            <person name="Grigoriev I.V."/>
            <person name="Henrissat B."/>
            <person name="Martin F.M."/>
            <person name="Bonfante P."/>
        </authorList>
    </citation>
    <scope>NUCLEOTIDE SEQUENCE [LARGE SCALE GENOMIC DNA]</scope>
    <source>
        <strain evidence="1 2">BEG34</strain>
    </source>
</reference>
<evidence type="ECO:0000313" key="1">
    <source>
        <dbReference type="EMBL" id="KAF0543548.1"/>
    </source>
</evidence>
<keyword evidence="2" id="KW-1185">Reference proteome</keyword>
<comment type="caution">
    <text evidence="1">The sequence shown here is derived from an EMBL/GenBank/DDBJ whole genome shotgun (WGS) entry which is preliminary data.</text>
</comment>
<proteinExistence type="predicted"/>
<dbReference type="AlphaFoldDB" id="A0A8H4AXX4"/>
<protein>
    <submittedName>
        <fullName evidence="1">Uncharacterized protein</fullName>
    </submittedName>
</protein>
<dbReference type="EMBL" id="WTPW01000135">
    <property type="protein sequence ID" value="KAF0543548.1"/>
    <property type="molecule type" value="Genomic_DNA"/>
</dbReference>